<comment type="caution">
    <text evidence="4">The sequence shown here is derived from an EMBL/GenBank/DDBJ whole genome shotgun (WGS) entry which is preliminary data.</text>
</comment>
<dbReference type="Pfam" id="PF22636">
    <property type="entry name" value="FlK"/>
    <property type="match status" value="1"/>
</dbReference>
<dbReference type="InterPro" id="IPR029069">
    <property type="entry name" value="HotDog_dom_sf"/>
</dbReference>
<dbReference type="RefSeq" id="WP_094026890.1">
    <property type="nucleotide sequence ID" value="NZ_NGAF01000013.1"/>
</dbReference>
<evidence type="ECO:0000259" key="3">
    <source>
        <dbReference type="Pfam" id="PF22636"/>
    </source>
</evidence>
<proteinExistence type="predicted"/>
<organism evidence="4 5">
    <name type="scientific">Nocardia cerradoensis</name>
    <dbReference type="NCBI Taxonomy" id="85688"/>
    <lineage>
        <taxon>Bacteria</taxon>
        <taxon>Bacillati</taxon>
        <taxon>Actinomycetota</taxon>
        <taxon>Actinomycetes</taxon>
        <taxon>Mycobacteriales</taxon>
        <taxon>Nocardiaceae</taxon>
        <taxon>Nocardia</taxon>
    </lineage>
</organism>
<feature type="binding site" evidence="2">
    <location>
        <position position="61"/>
    </location>
    <ligand>
        <name>substrate</name>
    </ligand>
</feature>
<keyword evidence="5" id="KW-1185">Reference proteome</keyword>
<dbReference type="PIRSF" id="PIRSF014972">
    <property type="entry name" value="FlK"/>
    <property type="match status" value="1"/>
</dbReference>
<accession>A0A231H159</accession>
<dbReference type="Gene3D" id="3.10.129.10">
    <property type="entry name" value="Hotdog Thioesterase"/>
    <property type="match status" value="1"/>
</dbReference>
<dbReference type="PANTHER" id="PTHR36934">
    <property type="entry name" value="BLR0278 PROTEIN"/>
    <property type="match status" value="1"/>
</dbReference>
<feature type="active site" evidence="1">
    <location>
        <position position="68"/>
    </location>
</feature>
<protein>
    <submittedName>
        <fullName evidence="4">Fluoroacetyl-CoA thioesterase</fullName>
        <ecNumber evidence="4">3.1.2.29</ecNumber>
    </submittedName>
</protein>
<dbReference type="GO" id="GO:0016787">
    <property type="term" value="F:hydrolase activity"/>
    <property type="evidence" value="ECO:0007669"/>
    <property type="project" value="UniProtKB-KW"/>
</dbReference>
<keyword evidence="4" id="KW-0378">Hydrolase</keyword>
<evidence type="ECO:0000256" key="1">
    <source>
        <dbReference type="PIRSR" id="PIRSR014972-1"/>
    </source>
</evidence>
<dbReference type="Proteomes" id="UP000215506">
    <property type="component" value="Unassembled WGS sequence"/>
</dbReference>
<evidence type="ECO:0000313" key="4">
    <source>
        <dbReference type="EMBL" id="OXR42537.1"/>
    </source>
</evidence>
<evidence type="ECO:0000256" key="2">
    <source>
        <dbReference type="PIRSR" id="PIRSR014972-2"/>
    </source>
</evidence>
<dbReference type="SUPFAM" id="SSF54637">
    <property type="entry name" value="Thioesterase/thiol ester dehydrase-isomerase"/>
    <property type="match status" value="1"/>
</dbReference>
<dbReference type="EC" id="3.1.2.29" evidence="4"/>
<feature type="active site" evidence="1">
    <location>
        <position position="42"/>
    </location>
</feature>
<sequence>MKVQPGLSAEFRVEVGATDTAVAVGSGDVAVLATPRVVALAEHATVLALRGRLSSAQTSVGIEVSVRHRRPSPPGTVLTVAARLAEVDGPRLAFRVVVHDGDLPVADGTIRRTIVDRASFLARAGER</sequence>
<dbReference type="EMBL" id="NGAF01000013">
    <property type="protein sequence ID" value="OXR42537.1"/>
    <property type="molecule type" value="Genomic_DNA"/>
</dbReference>
<feature type="binding site" evidence="2">
    <location>
        <position position="112"/>
    </location>
    <ligand>
        <name>substrate</name>
    </ligand>
</feature>
<feature type="binding site" evidence="2">
    <location>
        <position position="61"/>
    </location>
    <ligand>
        <name>CoA</name>
        <dbReference type="ChEBI" id="CHEBI:57287"/>
    </ligand>
</feature>
<evidence type="ECO:0000313" key="5">
    <source>
        <dbReference type="Proteomes" id="UP000215506"/>
    </source>
</evidence>
<dbReference type="PANTHER" id="PTHR36934:SF1">
    <property type="entry name" value="THIOESTERASE DOMAIN-CONTAINING PROTEIN"/>
    <property type="match status" value="1"/>
</dbReference>
<feature type="active site" evidence="1">
    <location>
        <position position="34"/>
    </location>
</feature>
<reference evidence="4 5" key="1">
    <citation type="submission" date="2017-07" db="EMBL/GenBank/DDBJ databases">
        <title>First draft Genome Sequence of Nocardia cerradoensis isolated from human infection.</title>
        <authorList>
            <person name="Carrasco G."/>
        </authorList>
    </citation>
    <scope>NUCLEOTIDE SEQUENCE [LARGE SCALE GENOMIC DNA]</scope>
    <source>
        <strain evidence="4 5">CNM20130759</strain>
    </source>
</reference>
<name>A0A231H159_9NOCA</name>
<gene>
    <name evidence="4" type="primary">flK</name>
    <name evidence="4" type="ORF">B7C42_05313</name>
</gene>
<dbReference type="InterPro" id="IPR025540">
    <property type="entry name" value="FlK"/>
</dbReference>
<feature type="domain" description="Fluoroacetyl-CoA-specific thioesterase-like" evidence="3">
    <location>
        <begin position="15"/>
        <end position="117"/>
    </location>
</feature>
<dbReference type="AlphaFoldDB" id="A0A231H159"/>
<dbReference type="InterPro" id="IPR054485">
    <property type="entry name" value="FlK-like_dom"/>
</dbReference>